<sequence length="207" mass="21661">MSKAVALAVAVLTVGAIGGSSLTQPGASAAPPARPTEAAQLADADLTAPDAAARVDEPGWHGPVTKPVTYTTQDFPAGVVCRFHTRLEFLANEVVTRTWSNDAGAPVFATATGKLVIRVTNVDSGRSVDRDISGNGTLSYPTPDSYVLSGPGIAAALTTQDTPHNKFVVVSERGYIAERVVMVGGQKRRTVLHLIGPYEDLCHTLAR</sequence>
<reference evidence="1 2" key="2">
    <citation type="submission" date="2019-09" db="EMBL/GenBank/DDBJ databases">
        <authorList>
            <person name="Jin C."/>
        </authorList>
    </citation>
    <scope>NUCLEOTIDE SEQUENCE [LARGE SCALE GENOMIC DNA]</scope>
    <source>
        <strain evidence="1 2">AN110305</strain>
    </source>
</reference>
<accession>A0A5B2WQ76</accession>
<comment type="caution">
    <text evidence="1">The sequence shown here is derived from an EMBL/GenBank/DDBJ whole genome shotgun (WGS) entry which is preliminary data.</text>
</comment>
<keyword evidence="2" id="KW-1185">Reference proteome</keyword>
<protein>
    <submittedName>
        <fullName evidence="1">Uncharacterized protein</fullName>
    </submittedName>
</protein>
<dbReference type="OrthoDB" id="3530191at2"/>
<gene>
    <name evidence="1" type="ORF">F0L68_31980</name>
</gene>
<organism evidence="1 2">
    <name type="scientific">Solihabitans fulvus</name>
    <dbReference type="NCBI Taxonomy" id="1892852"/>
    <lineage>
        <taxon>Bacteria</taxon>
        <taxon>Bacillati</taxon>
        <taxon>Actinomycetota</taxon>
        <taxon>Actinomycetes</taxon>
        <taxon>Pseudonocardiales</taxon>
        <taxon>Pseudonocardiaceae</taxon>
        <taxon>Solihabitans</taxon>
    </lineage>
</organism>
<proteinExistence type="predicted"/>
<dbReference type="AlphaFoldDB" id="A0A5B2WQ76"/>
<dbReference type="Proteomes" id="UP000323454">
    <property type="component" value="Unassembled WGS sequence"/>
</dbReference>
<dbReference type="RefSeq" id="WP_149853585.1">
    <property type="nucleotide sequence ID" value="NZ_VUOB01000064.1"/>
</dbReference>
<evidence type="ECO:0000313" key="1">
    <source>
        <dbReference type="EMBL" id="KAA2253891.1"/>
    </source>
</evidence>
<dbReference type="EMBL" id="VUOB01000064">
    <property type="protein sequence ID" value="KAA2253891.1"/>
    <property type="molecule type" value="Genomic_DNA"/>
</dbReference>
<name>A0A5B2WQ76_9PSEU</name>
<reference evidence="1 2" key="1">
    <citation type="submission" date="2019-09" db="EMBL/GenBank/DDBJ databases">
        <title>Goodfellowia gen. nov., a new genus of the Pseudonocardineae related to Actinoalloteichus, containing Goodfellowia coeruleoviolacea gen. nov., comb. nov. gen. nov., comb. nov.</title>
        <authorList>
            <person name="Labeda D."/>
        </authorList>
    </citation>
    <scope>NUCLEOTIDE SEQUENCE [LARGE SCALE GENOMIC DNA]</scope>
    <source>
        <strain evidence="1 2">AN110305</strain>
    </source>
</reference>
<evidence type="ECO:0000313" key="2">
    <source>
        <dbReference type="Proteomes" id="UP000323454"/>
    </source>
</evidence>